<keyword evidence="2 5" id="KW-0812">Transmembrane</keyword>
<dbReference type="RefSeq" id="WP_129404871.1">
    <property type="nucleotide sequence ID" value="NZ_SBKP01000013.1"/>
</dbReference>
<keyword evidence="3 5" id="KW-1133">Transmembrane helix</keyword>
<dbReference type="PANTHER" id="PTHR33507:SF3">
    <property type="entry name" value="INNER MEMBRANE PROTEIN YBBJ"/>
    <property type="match status" value="1"/>
</dbReference>
<sequence>MMIEQMIDNPWWWLGLAVLLGIGEIVTPGVFLIWVAVAAAIVGAVSMAMPIPLALQFLLFAGLCLLAVWAGRRWYRDNPVASQDPLLNDRMARLIGKHVVVVDAITNGEGRVRVDDGTWTANGPDAPSGTQMVVVGVSGAALVVEQPGE</sequence>
<keyword evidence="8" id="KW-1185">Reference proteome</keyword>
<evidence type="ECO:0000313" key="8">
    <source>
        <dbReference type="Proteomes" id="UP000290958"/>
    </source>
</evidence>
<evidence type="ECO:0000256" key="4">
    <source>
        <dbReference type="ARBA" id="ARBA00023136"/>
    </source>
</evidence>
<dbReference type="AlphaFoldDB" id="A0A4Q1KFT0"/>
<dbReference type="Gene3D" id="2.40.50.140">
    <property type="entry name" value="Nucleic acid-binding proteins"/>
    <property type="match status" value="1"/>
</dbReference>
<dbReference type="PANTHER" id="PTHR33507">
    <property type="entry name" value="INNER MEMBRANE PROTEIN YBBJ"/>
    <property type="match status" value="1"/>
</dbReference>
<protein>
    <submittedName>
        <fullName evidence="7">NfeD family protein</fullName>
    </submittedName>
</protein>
<feature type="transmembrane region" description="Helical" evidence="5">
    <location>
        <begin position="12"/>
        <end position="45"/>
    </location>
</feature>
<evidence type="ECO:0000256" key="3">
    <source>
        <dbReference type="ARBA" id="ARBA00022989"/>
    </source>
</evidence>
<dbReference type="GO" id="GO:0005886">
    <property type="term" value="C:plasma membrane"/>
    <property type="evidence" value="ECO:0007669"/>
    <property type="project" value="TreeGrafter"/>
</dbReference>
<reference evidence="8" key="1">
    <citation type="submission" date="2019-01" db="EMBL/GenBank/DDBJ databases">
        <title>Cytophagaceae bacterium strain CAR-16.</title>
        <authorList>
            <person name="Chen W.-M."/>
        </authorList>
    </citation>
    <scope>NUCLEOTIDE SEQUENCE [LARGE SCALE GENOMIC DNA]</scope>
    <source>
        <strain evidence="8">CHR27</strain>
    </source>
</reference>
<evidence type="ECO:0000259" key="6">
    <source>
        <dbReference type="Pfam" id="PF01957"/>
    </source>
</evidence>
<accession>A0A4Q1KFT0</accession>
<proteinExistence type="predicted"/>
<name>A0A4Q1KFT0_9SPHN</name>
<evidence type="ECO:0000256" key="5">
    <source>
        <dbReference type="SAM" id="Phobius"/>
    </source>
</evidence>
<comment type="caution">
    <text evidence="7">The sequence shown here is derived from an EMBL/GenBank/DDBJ whole genome shotgun (WGS) entry which is preliminary data.</text>
</comment>
<feature type="transmembrane region" description="Helical" evidence="5">
    <location>
        <begin position="51"/>
        <end position="70"/>
    </location>
</feature>
<dbReference type="Proteomes" id="UP000290958">
    <property type="component" value="Unassembled WGS sequence"/>
</dbReference>
<dbReference type="OrthoDB" id="9810336at2"/>
<dbReference type="InterPro" id="IPR012340">
    <property type="entry name" value="NA-bd_OB-fold"/>
</dbReference>
<dbReference type="InterPro" id="IPR002810">
    <property type="entry name" value="NfeD-like_C"/>
</dbReference>
<evidence type="ECO:0000256" key="1">
    <source>
        <dbReference type="ARBA" id="ARBA00004141"/>
    </source>
</evidence>
<organism evidence="7 8">
    <name type="scientific">Sphingobium fluviale</name>
    <dbReference type="NCBI Taxonomy" id="2506423"/>
    <lineage>
        <taxon>Bacteria</taxon>
        <taxon>Pseudomonadati</taxon>
        <taxon>Pseudomonadota</taxon>
        <taxon>Alphaproteobacteria</taxon>
        <taxon>Sphingomonadales</taxon>
        <taxon>Sphingomonadaceae</taxon>
        <taxon>Sphingobium</taxon>
    </lineage>
</organism>
<dbReference type="InterPro" id="IPR052165">
    <property type="entry name" value="Membrane_assoc_protease"/>
</dbReference>
<dbReference type="Pfam" id="PF01957">
    <property type="entry name" value="NfeD"/>
    <property type="match status" value="1"/>
</dbReference>
<evidence type="ECO:0000256" key="2">
    <source>
        <dbReference type="ARBA" id="ARBA00022692"/>
    </source>
</evidence>
<gene>
    <name evidence="7" type="ORF">EQG66_12190</name>
</gene>
<dbReference type="EMBL" id="SBKP01000013">
    <property type="protein sequence ID" value="RXR27228.1"/>
    <property type="molecule type" value="Genomic_DNA"/>
</dbReference>
<evidence type="ECO:0000313" key="7">
    <source>
        <dbReference type="EMBL" id="RXR27228.1"/>
    </source>
</evidence>
<feature type="domain" description="NfeD-like C-terminal" evidence="6">
    <location>
        <begin position="92"/>
        <end position="145"/>
    </location>
</feature>
<keyword evidence="4 5" id="KW-0472">Membrane</keyword>
<comment type="subcellular location">
    <subcellularLocation>
        <location evidence="1">Membrane</location>
        <topology evidence="1">Multi-pass membrane protein</topology>
    </subcellularLocation>
</comment>